<dbReference type="RefSeq" id="WP_069095456.1">
    <property type="nucleotide sequence ID" value="NZ_MASI01000005.1"/>
</dbReference>
<dbReference type="AlphaFoldDB" id="A0A1E2RY13"/>
<feature type="transmembrane region" description="Helical" evidence="7">
    <location>
        <begin position="105"/>
        <end position="123"/>
    </location>
</feature>
<dbReference type="EC" id="2.5.1.145" evidence="7"/>
<keyword evidence="8" id="KW-0328">Glycosyltransferase</keyword>
<feature type="binding site" evidence="7">
    <location>
        <position position="148"/>
    </location>
    <ligand>
        <name>a 1,2-diacyl-sn-glycero-3-phospho-(1'-sn-glycerol)</name>
        <dbReference type="ChEBI" id="CHEBI:64716"/>
    </ligand>
</feature>
<protein>
    <recommendedName>
        <fullName evidence="7">Phosphatidylglycerol--prolipoprotein diacylglyceryl transferase</fullName>
        <ecNumber evidence="7">2.5.1.145</ecNumber>
    </recommendedName>
</protein>
<gene>
    <name evidence="7" type="primary">lgt</name>
    <name evidence="8" type="ORF">A7A08_02236</name>
</gene>
<proteinExistence type="inferred from homology"/>
<comment type="function">
    <text evidence="7">Catalyzes the transfer of the diacylglyceryl group from phosphatidylglycerol to the sulfhydryl group of the N-terminal cysteine of a prolipoprotein, the first step in the formation of mature lipoproteins.</text>
</comment>
<evidence type="ECO:0000313" key="9">
    <source>
        <dbReference type="Proteomes" id="UP000095087"/>
    </source>
</evidence>
<comment type="pathway">
    <text evidence="7">Protein modification; lipoprotein biosynthesis (diacylglyceryl transfer).</text>
</comment>
<evidence type="ECO:0000256" key="1">
    <source>
        <dbReference type="ARBA" id="ARBA00007150"/>
    </source>
</evidence>
<evidence type="ECO:0000256" key="4">
    <source>
        <dbReference type="ARBA" id="ARBA00022692"/>
    </source>
</evidence>
<dbReference type="PATRIC" id="fig|1177755.3.peg.2249"/>
<keyword evidence="5 7" id="KW-1133">Transmembrane helix</keyword>
<feature type="transmembrane region" description="Helical" evidence="7">
    <location>
        <begin position="25"/>
        <end position="45"/>
    </location>
</feature>
<reference evidence="8 9" key="1">
    <citation type="submission" date="2016-07" db="EMBL/GenBank/DDBJ databases">
        <title>Draft genome sequence of Methyloligella halotolerans C2T (VKM B-2706T=CCUG 61687T=DSM 25045T), a halotolerant polyhydroxybutyrate accumulating methylotroph.</title>
        <authorList>
            <person name="Vasilenko O.V."/>
            <person name="Doronina N.V."/>
            <person name="Poroshina M.N."/>
            <person name="Tarlachkov S.V."/>
            <person name="Trotsenko Y.A."/>
        </authorList>
    </citation>
    <scope>NUCLEOTIDE SEQUENCE [LARGE SCALE GENOMIC DNA]</scope>
    <source>
        <strain evidence="8 9">VKM B-2706</strain>
    </source>
</reference>
<dbReference type="Pfam" id="PF01790">
    <property type="entry name" value="LGT"/>
    <property type="match status" value="1"/>
</dbReference>
<name>A0A1E2RY13_9HYPH</name>
<dbReference type="NCBIfam" id="TIGR00544">
    <property type="entry name" value="lgt"/>
    <property type="match status" value="1"/>
</dbReference>
<evidence type="ECO:0000256" key="3">
    <source>
        <dbReference type="ARBA" id="ARBA00022679"/>
    </source>
</evidence>
<sequence length="284" mass="31207">MPLLVLPYPVIDPVAFSLGPVEVRWYGLAYMAGILLGWLYGRYLVSRPALWNGKPPMTVGQADDFLLWITLGIVVGGRLGFVLFYEPSYYWQHPAEIPAMWGGGMAFHGGLLGVVVAVAVFSWRKHINPLSLGDIASAATPFGLLFGRIANFINGEVYGRTTDVPWAMVFPGAGDEPRHPSQLYEGLLEGVLLFIILRIATHRFGALNRPGTVFGLFLVFYGIFRSSLEFVREPHPDHPLDIGFLTPGIAYSIPMIAIGLWLIWRAHRKAAETSVAANESADAA</sequence>
<dbReference type="GO" id="GO:0005886">
    <property type="term" value="C:plasma membrane"/>
    <property type="evidence" value="ECO:0007669"/>
    <property type="project" value="UniProtKB-SubCell"/>
</dbReference>
<organism evidence="8 9">
    <name type="scientific">Methyloligella halotolerans</name>
    <dbReference type="NCBI Taxonomy" id="1177755"/>
    <lineage>
        <taxon>Bacteria</taxon>
        <taxon>Pseudomonadati</taxon>
        <taxon>Pseudomonadota</taxon>
        <taxon>Alphaproteobacteria</taxon>
        <taxon>Hyphomicrobiales</taxon>
        <taxon>Hyphomicrobiaceae</taxon>
        <taxon>Methyloligella</taxon>
    </lineage>
</organism>
<feature type="transmembrane region" description="Helical" evidence="7">
    <location>
        <begin position="244"/>
        <end position="264"/>
    </location>
</feature>
<comment type="subcellular location">
    <subcellularLocation>
        <location evidence="7">Cell membrane</location>
        <topology evidence="7">Multi-pass membrane protein</topology>
    </subcellularLocation>
</comment>
<feature type="transmembrane region" description="Helical" evidence="7">
    <location>
        <begin position="65"/>
        <end position="85"/>
    </location>
</feature>
<dbReference type="OrthoDB" id="871140at2"/>
<dbReference type="PANTHER" id="PTHR30589:SF0">
    <property type="entry name" value="PHOSPHATIDYLGLYCEROL--PROLIPOPROTEIN DIACYLGLYCERYL TRANSFERASE"/>
    <property type="match status" value="1"/>
</dbReference>
<comment type="catalytic activity">
    <reaction evidence="7">
        <text>L-cysteinyl-[prolipoprotein] + a 1,2-diacyl-sn-glycero-3-phospho-(1'-sn-glycerol) = an S-1,2-diacyl-sn-glyceryl-L-cysteinyl-[prolipoprotein] + sn-glycerol 1-phosphate + H(+)</text>
        <dbReference type="Rhea" id="RHEA:56712"/>
        <dbReference type="Rhea" id="RHEA-COMP:14679"/>
        <dbReference type="Rhea" id="RHEA-COMP:14680"/>
        <dbReference type="ChEBI" id="CHEBI:15378"/>
        <dbReference type="ChEBI" id="CHEBI:29950"/>
        <dbReference type="ChEBI" id="CHEBI:57685"/>
        <dbReference type="ChEBI" id="CHEBI:64716"/>
        <dbReference type="ChEBI" id="CHEBI:140658"/>
        <dbReference type="EC" id="2.5.1.145"/>
    </reaction>
</comment>
<keyword evidence="6 7" id="KW-0472">Membrane</keyword>
<dbReference type="GO" id="GO:0008961">
    <property type="term" value="F:phosphatidylglycerol-prolipoprotein diacylglyceryl transferase activity"/>
    <property type="evidence" value="ECO:0007669"/>
    <property type="project" value="UniProtKB-UniRule"/>
</dbReference>
<dbReference type="PANTHER" id="PTHR30589">
    <property type="entry name" value="PROLIPOPROTEIN DIACYLGLYCERYL TRANSFERASE"/>
    <property type="match status" value="1"/>
</dbReference>
<dbReference type="GO" id="GO:0042158">
    <property type="term" value="P:lipoprotein biosynthetic process"/>
    <property type="evidence" value="ECO:0007669"/>
    <property type="project" value="UniProtKB-UniRule"/>
</dbReference>
<accession>A0A1E2RY13</accession>
<evidence type="ECO:0000256" key="2">
    <source>
        <dbReference type="ARBA" id="ARBA00022475"/>
    </source>
</evidence>
<dbReference type="HAMAP" id="MF_01147">
    <property type="entry name" value="Lgt"/>
    <property type="match status" value="1"/>
</dbReference>
<keyword evidence="4 7" id="KW-0812">Transmembrane</keyword>
<keyword evidence="9" id="KW-1185">Reference proteome</keyword>
<comment type="similarity">
    <text evidence="1 7">Belongs to the Lgt family.</text>
</comment>
<dbReference type="PROSITE" id="PS01311">
    <property type="entry name" value="LGT"/>
    <property type="match status" value="1"/>
</dbReference>
<dbReference type="EMBL" id="MASI01000005">
    <property type="protein sequence ID" value="ODA66939.1"/>
    <property type="molecule type" value="Genomic_DNA"/>
</dbReference>
<dbReference type="Proteomes" id="UP000095087">
    <property type="component" value="Unassembled WGS sequence"/>
</dbReference>
<keyword evidence="3 7" id="KW-0808">Transferase</keyword>
<evidence type="ECO:0000256" key="6">
    <source>
        <dbReference type="ARBA" id="ARBA00023136"/>
    </source>
</evidence>
<evidence type="ECO:0000256" key="5">
    <source>
        <dbReference type="ARBA" id="ARBA00022989"/>
    </source>
</evidence>
<dbReference type="STRING" id="1177755.A7A08_02236"/>
<dbReference type="UniPathway" id="UPA00664"/>
<keyword evidence="8" id="KW-0449">Lipoprotein</keyword>
<evidence type="ECO:0000256" key="7">
    <source>
        <dbReference type="HAMAP-Rule" id="MF_01147"/>
    </source>
</evidence>
<dbReference type="InterPro" id="IPR001640">
    <property type="entry name" value="Lgt"/>
</dbReference>
<feature type="transmembrane region" description="Helical" evidence="7">
    <location>
        <begin position="207"/>
        <end position="224"/>
    </location>
</feature>
<evidence type="ECO:0000313" key="8">
    <source>
        <dbReference type="EMBL" id="ODA66939.1"/>
    </source>
</evidence>
<comment type="caution">
    <text evidence="8">The sequence shown here is derived from an EMBL/GenBank/DDBJ whole genome shotgun (WGS) entry which is preliminary data.</text>
</comment>
<keyword evidence="2 7" id="KW-1003">Cell membrane</keyword>